<evidence type="ECO:0000313" key="2">
    <source>
        <dbReference type="EMBL" id="CEL93880.1"/>
    </source>
</evidence>
<evidence type="ECO:0000313" key="3">
    <source>
        <dbReference type="Proteomes" id="UP000041254"/>
    </source>
</evidence>
<protein>
    <submittedName>
        <fullName evidence="2">Uncharacterized protein</fullName>
    </submittedName>
</protein>
<dbReference type="Proteomes" id="UP000041254">
    <property type="component" value="Unassembled WGS sequence"/>
</dbReference>
<dbReference type="EMBL" id="CDMY01000198">
    <property type="protein sequence ID" value="CEL93880.1"/>
    <property type="molecule type" value="Genomic_DNA"/>
</dbReference>
<gene>
    <name evidence="2" type="ORF">Vbra_11416</name>
</gene>
<sequence>MSIRLEFRLRFYDNRPDERTFQRLVNLPNSTSISFRRGILRSELQRLLKAAFAPVLDGYSAALIKFPDHPDLTADDVTIDANSFPGHGGEGQPSIRVEAGVEGLGQPPALRESDAARKQRRVGCFYLWMAVLFLAIAIVILATSGQTFHGVFWSGVCLAVALMFVALRFAIGLADRIDRCAESRCGAWLLDCPDCCGCFREPEEP</sequence>
<dbReference type="InParanoid" id="A0A0G4ED08"/>
<dbReference type="AlphaFoldDB" id="A0A0G4ED08"/>
<feature type="transmembrane region" description="Helical" evidence="1">
    <location>
        <begin position="125"/>
        <end position="145"/>
    </location>
</feature>
<keyword evidence="3" id="KW-1185">Reference proteome</keyword>
<dbReference type="VEuPathDB" id="CryptoDB:Vbra_11416"/>
<feature type="transmembrane region" description="Helical" evidence="1">
    <location>
        <begin position="151"/>
        <end position="174"/>
    </location>
</feature>
<evidence type="ECO:0000256" key="1">
    <source>
        <dbReference type="SAM" id="Phobius"/>
    </source>
</evidence>
<accession>A0A0G4ED08</accession>
<keyword evidence="1" id="KW-0472">Membrane</keyword>
<name>A0A0G4ED08_VITBC</name>
<keyword evidence="1" id="KW-1133">Transmembrane helix</keyword>
<proteinExistence type="predicted"/>
<reference evidence="2 3" key="1">
    <citation type="submission" date="2014-11" db="EMBL/GenBank/DDBJ databases">
        <authorList>
            <person name="Zhu J."/>
            <person name="Qi W."/>
            <person name="Song R."/>
        </authorList>
    </citation>
    <scope>NUCLEOTIDE SEQUENCE [LARGE SCALE GENOMIC DNA]</scope>
</reference>
<organism evidence="2 3">
    <name type="scientific">Vitrella brassicaformis (strain CCMP3155)</name>
    <dbReference type="NCBI Taxonomy" id="1169540"/>
    <lineage>
        <taxon>Eukaryota</taxon>
        <taxon>Sar</taxon>
        <taxon>Alveolata</taxon>
        <taxon>Colpodellida</taxon>
        <taxon>Vitrellaceae</taxon>
        <taxon>Vitrella</taxon>
    </lineage>
</organism>
<keyword evidence="1" id="KW-0812">Transmembrane</keyword>